<dbReference type="InterPro" id="IPR006345">
    <property type="entry name" value="RecD2"/>
</dbReference>
<evidence type="ECO:0000256" key="3">
    <source>
        <dbReference type="HAMAP-Rule" id="MF_01488"/>
    </source>
</evidence>
<dbReference type="InterPro" id="IPR050534">
    <property type="entry name" value="Coronavir_polyprotein_1ab"/>
</dbReference>
<dbReference type="EC" id="5.6.2.3" evidence="3"/>
<dbReference type="Pfam" id="PF14520">
    <property type="entry name" value="HHH_5"/>
    <property type="match status" value="1"/>
</dbReference>
<evidence type="ECO:0000313" key="5">
    <source>
        <dbReference type="EMBL" id="GAA6269381.1"/>
    </source>
</evidence>
<evidence type="ECO:0000259" key="4">
    <source>
        <dbReference type="SMART" id="SM00382"/>
    </source>
</evidence>
<comment type="caution">
    <text evidence="5">The sequence shown here is derived from an EMBL/GenBank/DDBJ whole genome shotgun (WGS) entry which is preliminary data.</text>
</comment>
<dbReference type="RefSeq" id="WP_390470147.1">
    <property type="nucleotide sequence ID" value="NZ_BAABXL010000001.1"/>
</dbReference>
<name>A0ABQ0AZF4_9FIRM</name>
<evidence type="ECO:0000313" key="6">
    <source>
        <dbReference type="Proteomes" id="UP001600894"/>
    </source>
</evidence>
<comment type="catalytic activity">
    <reaction evidence="3">
        <text>ATP + H2O = ADP + phosphate + H(+)</text>
        <dbReference type="Rhea" id="RHEA:13065"/>
        <dbReference type="ChEBI" id="CHEBI:15377"/>
        <dbReference type="ChEBI" id="CHEBI:15378"/>
        <dbReference type="ChEBI" id="CHEBI:30616"/>
        <dbReference type="ChEBI" id="CHEBI:43474"/>
        <dbReference type="ChEBI" id="CHEBI:456216"/>
        <dbReference type="EC" id="5.6.2.3"/>
    </reaction>
</comment>
<keyword evidence="3" id="KW-0347">Helicase</keyword>
<feature type="binding site" evidence="3">
    <location>
        <begin position="379"/>
        <end position="383"/>
    </location>
    <ligand>
        <name>ATP</name>
        <dbReference type="ChEBI" id="CHEBI:30616"/>
    </ligand>
</feature>
<dbReference type="NCBIfam" id="TIGR01448">
    <property type="entry name" value="recD_rel"/>
    <property type="match status" value="1"/>
</dbReference>
<dbReference type="InterPro" id="IPR027417">
    <property type="entry name" value="P-loop_NTPase"/>
</dbReference>
<dbReference type="InterPro" id="IPR029493">
    <property type="entry name" value="RecD2-like_HHH"/>
</dbReference>
<keyword evidence="3" id="KW-0238">DNA-binding</keyword>
<gene>
    <name evidence="3" type="primary">recD2</name>
    <name evidence="5" type="ORF">F130042H8_24410</name>
</gene>
<dbReference type="SMART" id="SM00382">
    <property type="entry name" value="AAA"/>
    <property type="match status" value="1"/>
</dbReference>
<reference evidence="5 6" key="1">
    <citation type="submission" date="2024-04" db="EMBL/GenBank/DDBJ databases">
        <title>Defined microbial consortia suppress multidrug-resistant proinflammatory Enterobacteriaceae via ecological control.</title>
        <authorList>
            <person name="Furuichi M."/>
            <person name="Kawaguchi T."/>
            <person name="Pust M."/>
            <person name="Yasuma K."/>
            <person name="Plichta D."/>
            <person name="Hasegawa N."/>
            <person name="Ohya T."/>
            <person name="Bhattarai S."/>
            <person name="Sasajima S."/>
            <person name="Aoto Y."/>
            <person name="Tuganbaev T."/>
            <person name="Yaginuma M."/>
            <person name="Ueda M."/>
            <person name="Okahashi N."/>
            <person name="Amafuji K."/>
            <person name="Kiridooshi Y."/>
            <person name="Sugita K."/>
            <person name="Strazar M."/>
            <person name="Skelly A."/>
            <person name="Suda W."/>
            <person name="Hattori M."/>
            <person name="Nakamoto N."/>
            <person name="Caballero S."/>
            <person name="Norman J."/>
            <person name="Olle B."/>
            <person name="Tanoue T."/>
            <person name="Arita M."/>
            <person name="Bucci V."/>
            <person name="Atarashi K."/>
            <person name="Xavier R."/>
            <person name="Honda K."/>
        </authorList>
    </citation>
    <scope>NUCLEOTIDE SEQUENCE [LARGE SCALE GENOMIC DNA]</scope>
    <source>
        <strain evidence="6">f13</strain>
    </source>
</reference>
<dbReference type="InterPro" id="IPR010994">
    <property type="entry name" value="RuvA_2-like"/>
</dbReference>
<dbReference type="Gene3D" id="3.40.50.300">
    <property type="entry name" value="P-loop containing nucleotide triphosphate hydrolases"/>
    <property type="match status" value="2"/>
</dbReference>
<keyword evidence="1 3" id="KW-0547">Nucleotide-binding</keyword>
<dbReference type="SUPFAM" id="SSF52540">
    <property type="entry name" value="P-loop containing nucleoside triphosphate hydrolases"/>
    <property type="match status" value="1"/>
</dbReference>
<dbReference type="Gene3D" id="1.10.10.2220">
    <property type="match status" value="1"/>
</dbReference>
<dbReference type="InterPro" id="IPR041451">
    <property type="entry name" value="RecD2_SH13"/>
</dbReference>
<dbReference type="Pfam" id="PF13538">
    <property type="entry name" value="UvrD_C_2"/>
    <property type="match status" value="1"/>
</dbReference>
<sequence length="775" mass="87081">MNGKETGSMQAVEEGTESVSIVAAYDSRIFYNPSSRYCIIRAKSADTSIPKMARSSGRYKDHLIRFMAVGYEIPMTDAVELELEGQWVNSKHGVQLQVEQWREIVPQSEDGMISYLGSGLIKGIGEKTAAEIVARFGVDTVQILENHPERLLEIRGITENKLEDIKASYMESRMLRGLMTLLAPFKLTPKTALKVYQHFGPESMDILKKSPFELCQISGFGFRRVDAIIQKTNGRLNDPMRIRGAVYCILDEAKTQKGHLFLSCEDLEKGALRLLNEKVLVPELRVRKEEVQEVLQDMVLNGQVVSAKNDLYLPAVFAQEDETARRIARRLVERPPMEKTEELLKQLEKSTGLVLSSKQEAAVKMAFRYGLSIITGSPGTGKTTVLKMILEIYKKSHPDEKIILMAPTGRASRRMAESTGFDEAKTMHNKLGLTGEEEESGLPKKEQMLDAGLIIVDEFSLADMWLAEKFFSRVRSDTKIVLVGDPNQLPSVGAGNVFHELIECGLVPVTVLDRIFRQSEDSLIAYNARFINEGNTKLFYGNDFVFLNSDSQNMTAELIMEQYCQEISEHGIEKVQILSPFRSEGAAAAEQINEAIRERVNPFCSEEDEIRVGVKNFRIGDRIMQTKNTERVSNGDLGFIRGIKETPEGKKVVLDFGTDRILEYGPEQLVNLDLAYAATIHKMMGSEAEIIIMPVIKSHYIMLYRNLLYTGITRAKKKVILVGQKAALFMAIHKNDNRKRNTHLGMRICLYYRAFAKSTGMAVSAGVEAKLRQAS</sequence>
<protein>
    <recommendedName>
        <fullName evidence="3">ATP-dependent RecD2 DNA helicase</fullName>
        <ecNumber evidence="3">5.6.2.3</ecNumber>
    </recommendedName>
    <alternativeName>
        <fullName evidence="3">DNA 5'-3' helicase subunit RecD2</fullName>
    </alternativeName>
</protein>
<organism evidence="5 6">
    <name type="scientific">Enterocloster alcoholdehydrogenati</name>
    <dbReference type="NCBI Taxonomy" id="2547410"/>
    <lineage>
        <taxon>Bacteria</taxon>
        <taxon>Bacillati</taxon>
        <taxon>Bacillota</taxon>
        <taxon>Clostridia</taxon>
        <taxon>Lachnospirales</taxon>
        <taxon>Lachnospiraceae</taxon>
        <taxon>Enterocloster</taxon>
    </lineage>
</organism>
<evidence type="ECO:0000256" key="1">
    <source>
        <dbReference type="ARBA" id="ARBA00022741"/>
    </source>
</evidence>
<dbReference type="Proteomes" id="UP001600894">
    <property type="component" value="Unassembled WGS sequence"/>
</dbReference>
<dbReference type="HAMAP" id="MF_01488">
    <property type="entry name" value="RecD2"/>
    <property type="match status" value="1"/>
</dbReference>
<keyword evidence="2 3" id="KW-0067">ATP-binding</keyword>
<dbReference type="PANTHER" id="PTHR43788:SF6">
    <property type="entry name" value="DNA HELICASE B"/>
    <property type="match status" value="1"/>
</dbReference>
<dbReference type="Pfam" id="PF14490">
    <property type="entry name" value="HHH_RecD2"/>
    <property type="match status" value="1"/>
</dbReference>
<dbReference type="Pfam" id="PF13245">
    <property type="entry name" value="AAA_19"/>
    <property type="match status" value="1"/>
</dbReference>
<keyword evidence="6" id="KW-1185">Reference proteome</keyword>
<dbReference type="Pfam" id="PF23139">
    <property type="entry name" value="OB_YrrC"/>
    <property type="match status" value="1"/>
</dbReference>
<dbReference type="SUPFAM" id="SSF47781">
    <property type="entry name" value="RuvA domain 2-like"/>
    <property type="match status" value="1"/>
</dbReference>
<dbReference type="InterPro" id="IPR027785">
    <property type="entry name" value="UvrD-like_helicase_C"/>
</dbReference>
<dbReference type="CDD" id="cd17933">
    <property type="entry name" value="DEXSc_RecD-like"/>
    <property type="match status" value="1"/>
</dbReference>
<keyword evidence="3" id="KW-0378">Hydrolase</keyword>
<dbReference type="Pfam" id="PF18335">
    <property type="entry name" value="SH3_13"/>
    <property type="match status" value="1"/>
</dbReference>
<dbReference type="EMBL" id="BAABXL010000001">
    <property type="protein sequence ID" value="GAA6269381.1"/>
    <property type="molecule type" value="Genomic_DNA"/>
</dbReference>
<comment type="similarity">
    <text evidence="3">Belongs to the RecD family. RecD2 subfamily.</text>
</comment>
<dbReference type="Gene3D" id="1.10.150.20">
    <property type="entry name" value="5' to 3' exonuclease, C-terminal subdomain"/>
    <property type="match status" value="1"/>
</dbReference>
<dbReference type="CDD" id="cd18809">
    <property type="entry name" value="SF1_C_RecD"/>
    <property type="match status" value="1"/>
</dbReference>
<keyword evidence="3" id="KW-0413">Isomerase</keyword>
<accession>A0ABQ0AZF4</accession>
<comment type="function">
    <text evidence="3">DNA-dependent ATPase and ATP-dependent 5'-3' DNA helicase. Has no activity on blunt DNA or DNA with 3'-overhangs, requires at least 10 bases of 5'-ssDNA for helicase activity.</text>
</comment>
<evidence type="ECO:0000256" key="2">
    <source>
        <dbReference type="ARBA" id="ARBA00022840"/>
    </source>
</evidence>
<proteinExistence type="inferred from homology"/>
<dbReference type="InterPro" id="IPR003593">
    <property type="entry name" value="AAA+_ATPase"/>
</dbReference>
<dbReference type="PANTHER" id="PTHR43788">
    <property type="entry name" value="DNA2/NAM7 HELICASE FAMILY MEMBER"/>
    <property type="match status" value="1"/>
</dbReference>
<dbReference type="InterPro" id="IPR055446">
    <property type="entry name" value="RecD2_N_OB"/>
</dbReference>
<feature type="domain" description="AAA+ ATPase" evidence="4">
    <location>
        <begin position="368"/>
        <end position="513"/>
    </location>
</feature>
<dbReference type="Gene3D" id="2.30.30.940">
    <property type="match status" value="1"/>
</dbReference>